<organism evidence="3 4">
    <name type="scientific">Paraferrimonas haliotis</name>
    <dbReference type="NCBI Taxonomy" id="2013866"/>
    <lineage>
        <taxon>Bacteria</taxon>
        <taxon>Pseudomonadati</taxon>
        <taxon>Pseudomonadota</taxon>
        <taxon>Gammaproteobacteria</taxon>
        <taxon>Alteromonadales</taxon>
        <taxon>Ferrimonadaceae</taxon>
        <taxon>Paraferrimonas</taxon>
    </lineage>
</organism>
<comment type="caution">
    <text evidence="3">The sequence shown here is derived from an EMBL/GenBank/DDBJ whole genome shotgun (WGS) entry which is preliminary data.</text>
</comment>
<protein>
    <submittedName>
        <fullName evidence="3">Outer membrane protein</fullName>
    </submittedName>
</protein>
<feature type="domain" description="DUF4426" evidence="2">
    <location>
        <begin position="24"/>
        <end position="144"/>
    </location>
</feature>
<proteinExistence type="predicted"/>
<reference evidence="3 4" key="1">
    <citation type="journal article" date="2014" name="Int. J. Syst. Evol. Microbiol.">
        <title>Complete genome sequence of Corynebacterium casei LMG S-19264T (=DSM 44701T), isolated from a smear-ripened cheese.</title>
        <authorList>
            <consortium name="US DOE Joint Genome Institute (JGI-PGF)"/>
            <person name="Walter F."/>
            <person name="Albersmeier A."/>
            <person name="Kalinowski J."/>
            <person name="Ruckert C."/>
        </authorList>
    </citation>
    <scope>NUCLEOTIDE SEQUENCE [LARGE SCALE GENOMIC DNA]</scope>
    <source>
        <strain evidence="3 4">NBRC 112785</strain>
    </source>
</reference>
<evidence type="ECO:0000313" key="4">
    <source>
        <dbReference type="Proteomes" id="UP001157439"/>
    </source>
</evidence>
<keyword evidence="4" id="KW-1185">Reference proteome</keyword>
<dbReference type="Proteomes" id="UP001157439">
    <property type="component" value="Unassembled WGS sequence"/>
</dbReference>
<name>A0AA37TQ18_9GAMM</name>
<feature type="signal peptide" evidence="1">
    <location>
        <begin position="1"/>
        <end position="21"/>
    </location>
</feature>
<gene>
    <name evidence="3" type="ORF">GCM10007894_16100</name>
</gene>
<evidence type="ECO:0000259" key="2">
    <source>
        <dbReference type="Pfam" id="PF14467"/>
    </source>
</evidence>
<dbReference type="AlphaFoldDB" id="A0AA37TQ18"/>
<dbReference type="InterPro" id="IPR025218">
    <property type="entry name" value="DUF4426"/>
</dbReference>
<accession>A0AA37TQ18</accession>
<feature type="chain" id="PRO_5041436195" evidence="1">
    <location>
        <begin position="22"/>
        <end position="144"/>
    </location>
</feature>
<dbReference type="Pfam" id="PF14467">
    <property type="entry name" value="DUF4426"/>
    <property type="match status" value="1"/>
</dbReference>
<dbReference type="RefSeq" id="WP_095498671.1">
    <property type="nucleotide sequence ID" value="NZ_BSPO01000003.1"/>
</dbReference>
<evidence type="ECO:0000256" key="1">
    <source>
        <dbReference type="SAM" id="SignalP"/>
    </source>
</evidence>
<keyword evidence="1" id="KW-0732">Signal</keyword>
<sequence length="144" mass="16171">MFRRVFATVLLMLTTIAPAQAEQKQQVGQYAIHYMALSSTFITPEIAKAYGINRSRYVGLVNITVLDTAQPGNPAIPVTISGVAKNLLDSSKKLDFQEIREENAIYYISEVPHRNEETINFEITLAHGKTLNTSLNFSQKFYVD</sequence>
<dbReference type="EMBL" id="BSPO01000003">
    <property type="protein sequence ID" value="GLS83633.1"/>
    <property type="molecule type" value="Genomic_DNA"/>
</dbReference>
<dbReference type="Gene3D" id="2.60.40.3340">
    <property type="entry name" value="Domain of unknown function DUF4426"/>
    <property type="match status" value="1"/>
</dbReference>
<evidence type="ECO:0000313" key="3">
    <source>
        <dbReference type="EMBL" id="GLS83633.1"/>
    </source>
</evidence>